<dbReference type="Gene3D" id="3.30.240.20">
    <property type="entry name" value="bsu07140 like domains"/>
    <property type="match status" value="2"/>
</dbReference>
<dbReference type="PANTHER" id="PTHR34582">
    <property type="entry name" value="UPF0702 TRANSMEMBRANE PROTEIN YCAP"/>
    <property type="match status" value="1"/>
</dbReference>
<comment type="similarity">
    <text evidence="2">Belongs to the UPF0702 family.</text>
</comment>
<evidence type="ECO:0000256" key="5">
    <source>
        <dbReference type="ARBA" id="ARBA00022989"/>
    </source>
</evidence>
<feature type="transmembrane region" description="Helical" evidence="7">
    <location>
        <begin position="12"/>
        <end position="29"/>
    </location>
</feature>
<evidence type="ECO:0000313" key="10">
    <source>
        <dbReference type="EMBL" id="KEF36608.1"/>
    </source>
</evidence>
<dbReference type="InterPro" id="IPR023090">
    <property type="entry name" value="UPF0702_alpha/beta_dom_sf"/>
</dbReference>
<organism evidence="10 11">
    <name type="scientific">Schinkia azotoformans MEV2011</name>
    <dbReference type="NCBI Taxonomy" id="1348973"/>
    <lineage>
        <taxon>Bacteria</taxon>
        <taxon>Bacillati</taxon>
        <taxon>Bacillota</taxon>
        <taxon>Bacilli</taxon>
        <taxon>Bacillales</taxon>
        <taxon>Bacillaceae</taxon>
        <taxon>Calidifontibacillus/Schinkia group</taxon>
        <taxon>Schinkia</taxon>
    </lineage>
</organism>
<keyword evidence="5 7" id="KW-1133">Transmembrane helix</keyword>
<accession>A0A072NID0</accession>
<protein>
    <submittedName>
        <fullName evidence="10">Putative membrane protein</fullName>
    </submittedName>
</protein>
<feature type="transmembrane region" description="Helical" evidence="7">
    <location>
        <begin position="41"/>
        <end position="60"/>
    </location>
</feature>
<feature type="transmembrane region" description="Helical" evidence="7">
    <location>
        <begin position="72"/>
        <end position="89"/>
    </location>
</feature>
<dbReference type="AlphaFoldDB" id="A0A072NID0"/>
<evidence type="ECO:0000256" key="1">
    <source>
        <dbReference type="ARBA" id="ARBA00004651"/>
    </source>
</evidence>
<keyword evidence="4 7" id="KW-0812">Transmembrane</keyword>
<name>A0A072NID0_SCHAZ</name>
<dbReference type="OrthoDB" id="1899680at2"/>
<proteinExistence type="inferred from homology"/>
<sequence length="238" mass="27763">MDFFQGQESLTAIQWVLRALVGFFFLLLVGKIMGQRSISQLRLLDYIMAILIGNIIAHPLSDEGLGLKGSMITMSVLVFLYCFCIFLALKWHRFRYWIDPSPFPVIKNGQIIYENLTKARISVDYLLAELRKEKIEDIQVVELALWEADGTFSFVLDTEHRMLTPLDMNITTKPFTFPRTIIKEGKIDYEELTQSGKDESWIVNKLKTTYNTNIKEILLATLDNTDKMKILWYEKRKY</sequence>
<dbReference type="RefSeq" id="WP_035197963.1">
    <property type="nucleotide sequence ID" value="NZ_JJRY01000024.1"/>
</dbReference>
<reference evidence="10 11" key="1">
    <citation type="submission" date="2014-04" db="EMBL/GenBank/DDBJ databases">
        <title>Draft genome sequence of Bacillus azotoformans MEV2011, a (co-) denitrifying strain unable to grow in the presence of oxygen.</title>
        <authorList>
            <person name="Nielsen M."/>
            <person name="Schreiber L."/>
            <person name="Finster K."/>
            <person name="Schramm A."/>
        </authorList>
    </citation>
    <scope>NUCLEOTIDE SEQUENCE [LARGE SCALE GENOMIC DNA]</scope>
    <source>
        <strain evidence="10 11">MEV2011</strain>
    </source>
</reference>
<dbReference type="Pfam" id="PF04239">
    <property type="entry name" value="DUF421"/>
    <property type="match status" value="1"/>
</dbReference>
<evidence type="ECO:0000256" key="7">
    <source>
        <dbReference type="SAM" id="Phobius"/>
    </source>
</evidence>
<evidence type="ECO:0000259" key="8">
    <source>
        <dbReference type="Pfam" id="PF04239"/>
    </source>
</evidence>
<dbReference type="InterPro" id="IPR007353">
    <property type="entry name" value="DUF421"/>
</dbReference>
<evidence type="ECO:0000256" key="4">
    <source>
        <dbReference type="ARBA" id="ARBA00022692"/>
    </source>
</evidence>
<feature type="domain" description="YetF C-terminal" evidence="8">
    <location>
        <begin position="90"/>
        <end position="222"/>
    </location>
</feature>
<dbReference type="PANTHER" id="PTHR34582:SF5">
    <property type="entry name" value="UPF0702 TRANSMEMBRANE PROTEIN YETF"/>
    <property type="match status" value="1"/>
</dbReference>
<evidence type="ECO:0000313" key="11">
    <source>
        <dbReference type="Proteomes" id="UP000027936"/>
    </source>
</evidence>
<comment type="caution">
    <text evidence="10">The sequence shown here is derived from an EMBL/GenBank/DDBJ whole genome shotgun (WGS) entry which is preliminary data.</text>
</comment>
<dbReference type="EMBL" id="JJRY01000024">
    <property type="protein sequence ID" value="KEF36608.1"/>
    <property type="molecule type" value="Genomic_DNA"/>
</dbReference>
<gene>
    <name evidence="10" type="ORF">M670_04170</name>
</gene>
<keyword evidence="6 7" id="KW-0472">Membrane</keyword>
<dbReference type="Proteomes" id="UP000027936">
    <property type="component" value="Unassembled WGS sequence"/>
</dbReference>
<dbReference type="PATRIC" id="fig|1348973.3.peg.4051"/>
<evidence type="ECO:0000259" key="9">
    <source>
        <dbReference type="Pfam" id="PF20730"/>
    </source>
</evidence>
<keyword evidence="3" id="KW-1003">Cell membrane</keyword>
<evidence type="ECO:0000256" key="6">
    <source>
        <dbReference type="ARBA" id="ARBA00023136"/>
    </source>
</evidence>
<comment type="subcellular location">
    <subcellularLocation>
        <location evidence="1">Cell membrane</location>
        <topology evidence="1">Multi-pass membrane protein</topology>
    </subcellularLocation>
</comment>
<dbReference type="Pfam" id="PF20730">
    <property type="entry name" value="YetF_N"/>
    <property type="match status" value="1"/>
</dbReference>
<dbReference type="InterPro" id="IPR048454">
    <property type="entry name" value="YetF_N"/>
</dbReference>
<feature type="domain" description="YetF-like N-terminal transmembrane" evidence="9">
    <location>
        <begin position="14"/>
        <end position="83"/>
    </location>
</feature>
<evidence type="ECO:0000256" key="2">
    <source>
        <dbReference type="ARBA" id="ARBA00006448"/>
    </source>
</evidence>
<evidence type="ECO:0000256" key="3">
    <source>
        <dbReference type="ARBA" id="ARBA00022475"/>
    </source>
</evidence>
<dbReference type="GO" id="GO:0005886">
    <property type="term" value="C:plasma membrane"/>
    <property type="evidence" value="ECO:0007669"/>
    <property type="project" value="UniProtKB-SubCell"/>
</dbReference>